<feature type="transmembrane region" description="Helical" evidence="10">
    <location>
        <begin position="69"/>
        <end position="87"/>
    </location>
</feature>
<dbReference type="GO" id="GO:0004984">
    <property type="term" value="F:olfactory receptor activity"/>
    <property type="evidence" value="ECO:0007669"/>
    <property type="project" value="InterPro"/>
</dbReference>
<evidence type="ECO:0000256" key="5">
    <source>
        <dbReference type="ARBA" id="ARBA00022725"/>
    </source>
</evidence>
<evidence type="ECO:0000256" key="3">
    <source>
        <dbReference type="ARBA" id="ARBA00022606"/>
    </source>
</evidence>
<evidence type="ECO:0000313" key="11">
    <source>
        <dbReference type="EMBL" id="ARO76444.1"/>
    </source>
</evidence>
<evidence type="ECO:0000256" key="4">
    <source>
        <dbReference type="ARBA" id="ARBA00022692"/>
    </source>
</evidence>
<keyword evidence="9 10" id="KW-0807">Transducer</keyword>
<protein>
    <recommendedName>
        <fullName evidence="10">Odorant receptor</fullName>
    </recommendedName>
</protein>
<accession>A0A1Y9TJU5</accession>
<dbReference type="SMR" id="A0A1Y9TJU5"/>
<comment type="subcellular location">
    <subcellularLocation>
        <location evidence="1 10">Cell membrane</location>
        <topology evidence="1 10">Multi-pass membrane protein</topology>
    </subcellularLocation>
</comment>
<dbReference type="GO" id="GO:0005886">
    <property type="term" value="C:plasma membrane"/>
    <property type="evidence" value="ECO:0007669"/>
    <property type="project" value="UniProtKB-SubCell"/>
</dbReference>
<gene>
    <name evidence="11" type="primary">OR39</name>
</gene>
<keyword evidence="3 10" id="KW-0716">Sensory transduction</keyword>
<dbReference type="GO" id="GO:0005549">
    <property type="term" value="F:odorant binding"/>
    <property type="evidence" value="ECO:0007669"/>
    <property type="project" value="InterPro"/>
</dbReference>
<dbReference type="InterPro" id="IPR004117">
    <property type="entry name" value="7tm6_olfct_rcpt"/>
</dbReference>
<reference evidence="11" key="1">
    <citation type="submission" date="2016-04" db="EMBL/GenBank/DDBJ databases">
        <title>Deep sequencing-based transcriptome analysis of the yellow peach moth Conogethes punctiferalis (Guenee) antennae.</title>
        <authorList>
            <person name="Ge X."/>
            <person name="Zhang T."/>
            <person name="Wang Z."/>
            <person name="He K."/>
            <person name="Bai S."/>
        </authorList>
    </citation>
    <scope>NUCLEOTIDE SEQUENCE</scope>
</reference>
<keyword evidence="7 10" id="KW-0472">Membrane</keyword>
<comment type="similarity">
    <text evidence="10">Belongs to the insect chemoreceptor superfamily. Heteromeric odorant receptor channel (TC 1.A.69) family.</text>
</comment>
<keyword evidence="4 10" id="KW-0812">Transmembrane</keyword>
<feature type="transmembrane region" description="Helical" evidence="10">
    <location>
        <begin position="39"/>
        <end position="57"/>
    </location>
</feature>
<evidence type="ECO:0000256" key="6">
    <source>
        <dbReference type="ARBA" id="ARBA00022989"/>
    </source>
</evidence>
<evidence type="ECO:0000256" key="9">
    <source>
        <dbReference type="ARBA" id="ARBA00023224"/>
    </source>
</evidence>
<name>A0A1Y9TJU5_CONPF</name>
<keyword evidence="5 10" id="KW-0552">Olfaction</keyword>
<keyword evidence="6 10" id="KW-1133">Transmembrane helix</keyword>
<dbReference type="Pfam" id="PF02949">
    <property type="entry name" value="7tm_6"/>
    <property type="match status" value="1"/>
</dbReference>
<dbReference type="GO" id="GO:0007165">
    <property type="term" value="P:signal transduction"/>
    <property type="evidence" value="ECO:0007669"/>
    <property type="project" value="UniProtKB-KW"/>
</dbReference>
<feature type="transmembrane region" description="Helical" evidence="10">
    <location>
        <begin position="293"/>
        <end position="318"/>
    </location>
</feature>
<feature type="transmembrane region" description="Helical" evidence="10">
    <location>
        <begin position="131"/>
        <end position="149"/>
    </location>
</feature>
<evidence type="ECO:0000256" key="10">
    <source>
        <dbReference type="RuleBase" id="RU351113"/>
    </source>
</evidence>
<evidence type="ECO:0000256" key="7">
    <source>
        <dbReference type="ARBA" id="ARBA00023136"/>
    </source>
</evidence>
<dbReference type="PANTHER" id="PTHR21137:SF35">
    <property type="entry name" value="ODORANT RECEPTOR 19A-RELATED"/>
    <property type="match status" value="1"/>
</dbReference>
<evidence type="ECO:0000256" key="2">
    <source>
        <dbReference type="ARBA" id="ARBA00022475"/>
    </source>
</evidence>
<dbReference type="AlphaFoldDB" id="A0A1Y9TJU5"/>
<organism evidence="11">
    <name type="scientific">Conogethes punctiferalis</name>
    <name type="common">Durian fruit borer</name>
    <name type="synonym">Astura punctiferalis</name>
    <dbReference type="NCBI Taxonomy" id="1133088"/>
    <lineage>
        <taxon>Eukaryota</taxon>
        <taxon>Metazoa</taxon>
        <taxon>Ecdysozoa</taxon>
        <taxon>Arthropoda</taxon>
        <taxon>Hexapoda</taxon>
        <taxon>Insecta</taxon>
        <taxon>Pterygota</taxon>
        <taxon>Neoptera</taxon>
        <taxon>Endopterygota</taxon>
        <taxon>Lepidoptera</taxon>
        <taxon>Glossata</taxon>
        <taxon>Ditrysia</taxon>
        <taxon>Pyraloidea</taxon>
        <taxon>Crambidae</taxon>
        <taxon>Spilomelinae</taxon>
        <taxon>Conogethes</taxon>
    </lineage>
</organism>
<keyword evidence="2" id="KW-1003">Cell membrane</keyword>
<dbReference type="PANTHER" id="PTHR21137">
    <property type="entry name" value="ODORANT RECEPTOR"/>
    <property type="match status" value="1"/>
</dbReference>
<dbReference type="EMBL" id="KX084489">
    <property type="protein sequence ID" value="ARO76444.1"/>
    <property type="molecule type" value="mRNA"/>
</dbReference>
<evidence type="ECO:0000256" key="1">
    <source>
        <dbReference type="ARBA" id="ARBA00004651"/>
    </source>
</evidence>
<evidence type="ECO:0000256" key="8">
    <source>
        <dbReference type="ARBA" id="ARBA00023170"/>
    </source>
</evidence>
<sequence length="405" mass="47026">MEQSESPFDSFRVIIKLLTITGFYEIESSRKYVRAIHQAYRIFVIFIMLAFAIQHYIYTFQVADQDDKLYGLIIGSPQINFMVKILTVHFKYGRIRELHVLIKDPIFSSTNKKDLEYIQRNNVAMQMLGKSIYYCMTVAAVTLTLVFIFKRIEDPVNASVPSYVPFDTTSTIGYSISVCLEVTTIFWIGFGQSAADCAVACYYSQARTQLKIIKYNLEHIFDNEDEESILMEHDTSSNVRPKYIDEVNGNIKTKFISFIERYKMVDWYVTEISSIFDTSITCQLISSTLATCLVSYMLSLLEIFSVMFLHLLVCLVYFKMQAFIYCFFGQLVEDESKSINDAMYFSDWLSVSPRFRRYIIISMTRWTKPLTPRVSTIVPINFVTFASIVNSSYRLYTFMKSSHIA</sequence>
<comment type="caution">
    <text evidence="10">Lacks conserved residue(s) required for the propagation of feature annotation.</text>
</comment>
<keyword evidence="8 10" id="KW-0675">Receptor</keyword>
<proteinExistence type="evidence at transcript level"/>